<dbReference type="PANTHER" id="PTHR31845">
    <property type="entry name" value="FINGER DOMAIN PROTEIN, PUTATIVE-RELATED"/>
    <property type="match status" value="1"/>
</dbReference>
<dbReference type="Proteomes" id="UP000016931">
    <property type="component" value="Unassembled WGS sequence"/>
</dbReference>
<dbReference type="OMA" id="HFFYCRI"/>
<dbReference type="EMBL" id="KB456260">
    <property type="protein sequence ID" value="EMF17876.1"/>
    <property type="molecule type" value="Genomic_DNA"/>
</dbReference>
<name>N1QKT7_SPHMS</name>
<dbReference type="Gene3D" id="4.10.240.10">
    <property type="entry name" value="Zn(2)-C6 fungal-type DNA-binding domain"/>
    <property type="match status" value="1"/>
</dbReference>
<feature type="region of interest" description="Disordered" evidence="6">
    <location>
        <begin position="93"/>
        <end position="119"/>
    </location>
</feature>
<sequence>MESNSAPGDAHDAIPSAPQKRGRACEACSKIKIRCSLGQASEKAVPPCERCVRLNKECVLTLPKRQKDRVAELEAQVATLTRLLESQRIQISAEPSRSDASGDAVATAPSSQTAAKKRRLEERQDAASIAFPEPSDADMSDIQKLDRVLSYELQERTIFRYEAEIVPLFPVVLLPVDNTLQSLRANKRILLLACLYAASPGFLSLDEQEHIAQLLLDGLSSRAVAPGEEALELVQAIQISCLWYRSPKHHRRAAVYQLIDLASGLANDLNGTGPLAPLGKGLSLDAESCEAVESWRAWLGCHILSASMSILMRKPITVVWTEQHEQARLMLQYSPVNESSDRWLAQYIRAERLCEEVAEQMEFSNLSYCHDVSEPATRNRVQTCRNKILNWKMAIPQDLRSPLLLFWEHVATAYMHETVLHTSTNKESFSAPYMAERLSLSDFPIPVITQDHITAVYELTAAVQAVLSLYTSLDTLTLIASPSLVYATRAAYSLYILAKLHIAVTMPGNTLGSVIDSSIVALPVYADMLTTTGARVKLVDERCGPSRIMQTGPAMKDWFTNYTSFLVSQSALHTTLQPDTQAFEEYTRNSTSAPITPPVVVVPHGSNQLLGDTSSSSNNSSTMPTTDWENVLLLYGDSGGADYGFDQLFAESNIAL</sequence>
<evidence type="ECO:0000256" key="2">
    <source>
        <dbReference type="ARBA" id="ARBA00023015"/>
    </source>
</evidence>
<dbReference type="PROSITE" id="PS00463">
    <property type="entry name" value="ZN2_CY6_FUNGAL_1"/>
    <property type="match status" value="1"/>
</dbReference>
<dbReference type="SUPFAM" id="SSF57701">
    <property type="entry name" value="Zn2/Cys6 DNA-binding domain"/>
    <property type="match status" value="1"/>
</dbReference>
<comment type="subcellular location">
    <subcellularLocation>
        <location evidence="1">Nucleus</location>
    </subcellularLocation>
</comment>
<evidence type="ECO:0000256" key="4">
    <source>
        <dbReference type="ARBA" id="ARBA00023163"/>
    </source>
</evidence>
<dbReference type="HOGENOM" id="CLU_006524_0_2_1"/>
<evidence type="ECO:0000313" key="9">
    <source>
        <dbReference type="Proteomes" id="UP000016931"/>
    </source>
</evidence>
<keyword evidence="9" id="KW-1185">Reference proteome</keyword>
<dbReference type="eggNOG" id="ENOG502SH5J">
    <property type="taxonomic scope" value="Eukaryota"/>
</dbReference>
<accession>N1QKT7</accession>
<dbReference type="CDD" id="cd00067">
    <property type="entry name" value="GAL4"/>
    <property type="match status" value="1"/>
</dbReference>
<dbReference type="PROSITE" id="PS50048">
    <property type="entry name" value="ZN2_CY6_FUNGAL_2"/>
    <property type="match status" value="1"/>
</dbReference>
<proteinExistence type="predicted"/>
<feature type="region of interest" description="Disordered" evidence="6">
    <location>
        <begin position="1"/>
        <end position="22"/>
    </location>
</feature>
<dbReference type="InterPro" id="IPR036864">
    <property type="entry name" value="Zn2-C6_fun-type_DNA-bd_sf"/>
</dbReference>
<evidence type="ECO:0000256" key="1">
    <source>
        <dbReference type="ARBA" id="ARBA00004123"/>
    </source>
</evidence>
<dbReference type="GO" id="GO:0005634">
    <property type="term" value="C:nucleus"/>
    <property type="evidence" value="ECO:0007669"/>
    <property type="project" value="UniProtKB-SubCell"/>
</dbReference>
<dbReference type="GO" id="GO:0008270">
    <property type="term" value="F:zinc ion binding"/>
    <property type="evidence" value="ECO:0007669"/>
    <property type="project" value="InterPro"/>
</dbReference>
<dbReference type="OrthoDB" id="3365636at2759"/>
<evidence type="ECO:0000256" key="3">
    <source>
        <dbReference type="ARBA" id="ARBA00023125"/>
    </source>
</evidence>
<dbReference type="InterPro" id="IPR001138">
    <property type="entry name" value="Zn2Cys6_DnaBD"/>
</dbReference>
<evidence type="ECO:0000256" key="6">
    <source>
        <dbReference type="SAM" id="MobiDB-lite"/>
    </source>
</evidence>
<dbReference type="GO" id="GO:0000976">
    <property type="term" value="F:transcription cis-regulatory region binding"/>
    <property type="evidence" value="ECO:0007669"/>
    <property type="project" value="TreeGrafter"/>
</dbReference>
<dbReference type="SMART" id="SM00066">
    <property type="entry name" value="GAL4"/>
    <property type="match status" value="1"/>
</dbReference>
<keyword evidence="3" id="KW-0238">DNA-binding</keyword>
<keyword evidence="5" id="KW-0539">Nucleus</keyword>
<protein>
    <submittedName>
        <fullName evidence="8">Cercosporin resistance protein</fullName>
    </submittedName>
</protein>
<dbReference type="PANTHER" id="PTHR31845:SF39">
    <property type="entry name" value="TRANSCRIPTION FACTOR PBCR-RELATED"/>
    <property type="match status" value="1"/>
</dbReference>
<dbReference type="GO" id="GO:0000981">
    <property type="term" value="F:DNA-binding transcription factor activity, RNA polymerase II-specific"/>
    <property type="evidence" value="ECO:0007669"/>
    <property type="project" value="InterPro"/>
</dbReference>
<organism evidence="8 9">
    <name type="scientific">Sphaerulina musiva (strain SO2202)</name>
    <name type="common">Poplar stem canker fungus</name>
    <name type="synonym">Septoria musiva</name>
    <dbReference type="NCBI Taxonomy" id="692275"/>
    <lineage>
        <taxon>Eukaryota</taxon>
        <taxon>Fungi</taxon>
        <taxon>Dikarya</taxon>
        <taxon>Ascomycota</taxon>
        <taxon>Pezizomycotina</taxon>
        <taxon>Dothideomycetes</taxon>
        <taxon>Dothideomycetidae</taxon>
        <taxon>Mycosphaerellales</taxon>
        <taxon>Mycosphaerellaceae</taxon>
        <taxon>Sphaerulina</taxon>
    </lineage>
</organism>
<keyword evidence="2" id="KW-0805">Transcription regulation</keyword>
<dbReference type="STRING" id="692275.N1QKT7"/>
<reference evidence="8 9" key="1">
    <citation type="journal article" date="2012" name="PLoS Pathog.">
        <title>Diverse lifestyles and strategies of plant pathogenesis encoded in the genomes of eighteen Dothideomycetes fungi.</title>
        <authorList>
            <person name="Ohm R.A."/>
            <person name="Feau N."/>
            <person name="Henrissat B."/>
            <person name="Schoch C.L."/>
            <person name="Horwitz B.A."/>
            <person name="Barry K.W."/>
            <person name="Condon B.J."/>
            <person name="Copeland A.C."/>
            <person name="Dhillon B."/>
            <person name="Glaser F."/>
            <person name="Hesse C.N."/>
            <person name="Kosti I."/>
            <person name="LaButti K."/>
            <person name="Lindquist E.A."/>
            <person name="Lucas S."/>
            <person name="Salamov A.A."/>
            <person name="Bradshaw R.E."/>
            <person name="Ciuffetti L."/>
            <person name="Hamelin R.C."/>
            <person name="Kema G.H.J."/>
            <person name="Lawrence C."/>
            <person name="Scott J.A."/>
            <person name="Spatafora J.W."/>
            <person name="Turgeon B.G."/>
            <person name="de Wit P.J.G.M."/>
            <person name="Zhong S."/>
            <person name="Goodwin S.B."/>
            <person name="Grigoriev I.V."/>
        </authorList>
    </citation>
    <scope>NUCLEOTIDE SEQUENCE [LARGE SCALE GENOMIC DNA]</scope>
    <source>
        <strain evidence="8 9">SO2202</strain>
    </source>
</reference>
<dbReference type="InterPro" id="IPR051089">
    <property type="entry name" value="prtT"/>
</dbReference>
<keyword evidence="4" id="KW-0804">Transcription</keyword>
<gene>
    <name evidence="8" type="ORF">SEPMUDRAFT_146793</name>
</gene>
<dbReference type="AlphaFoldDB" id="N1QKT7"/>
<evidence type="ECO:0000256" key="5">
    <source>
        <dbReference type="ARBA" id="ARBA00023242"/>
    </source>
</evidence>
<feature type="domain" description="Zn(2)-C6 fungal-type" evidence="7">
    <location>
        <begin position="24"/>
        <end position="60"/>
    </location>
</feature>
<dbReference type="Pfam" id="PF00172">
    <property type="entry name" value="Zn_clus"/>
    <property type="match status" value="1"/>
</dbReference>
<evidence type="ECO:0000313" key="8">
    <source>
        <dbReference type="EMBL" id="EMF17876.1"/>
    </source>
</evidence>
<dbReference type="GeneID" id="27901006"/>
<dbReference type="RefSeq" id="XP_016765997.1">
    <property type="nucleotide sequence ID" value="XM_016903869.1"/>
</dbReference>
<evidence type="ECO:0000259" key="7">
    <source>
        <dbReference type="PROSITE" id="PS50048"/>
    </source>
</evidence>